<organism evidence="6 7">
    <name type="scientific">Brassica rapa subsp. trilocularis</name>
    <dbReference type="NCBI Taxonomy" id="1813537"/>
    <lineage>
        <taxon>Eukaryota</taxon>
        <taxon>Viridiplantae</taxon>
        <taxon>Streptophyta</taxon>
        <taxon>Embryophyta</taxon>
        <taxon>Tracheophyta</taxon>
        <taxon>Spermatophyta</taxon>
        <taxon>Magnoliopsida</taxon>
        <taxon>eudicotyledons</taxon>
        <taxon>Gunneridae</taxon>
        <taxon>Pentapetalae</taxon>
        <taxon>rosids</taxon>
        <taxon>malvids</taxon>
        <taxon>Brassicales</taxon>
        <taxon>Brassicaceae</taxon>
        <taxon>Brassiceae</taxon>
        <taxon>Brassica</taxon>
    </lineage>
</organism>
<dbReference type="InterPro" id="IPR003441">
    <property type="entry name" value="NAC-dom"/>
</dbReference>
<dbReference type="EMBL" id="JADBGQ010000010">
    <property type="protein sequence ID" value="KAG5377028.1"/>
    <property type="molecule type" value="Genomic_DNA"/>
</dbReference>
<dbReference type="Proteomes" id="UP000823674">
    <property type="component" value="Chromosome A10"/>
</dbReference>
<accession>A0ABQ7KRV7</accession>
<keyword evidence="4" id="KW-0539">Nucleus</keyword>
<reference evidence="6 7" key="1">
    <citation type="submission" date="2021-03" db="EMBL/GenBank/DDBJ databases">
        <authorList>
            <person name="King G.J."/>
            <person name="Bancroft I."/>
            <person name="Baten A."/>
            <person name="Bloomfield J."/>
            <person name="Borpatragohain P."/>
            <person name="He Z."/>
            <person name="Irish N."/>
            <person name="Irwin J."/>
            <person name="Liu K."/>
            <person name="Mauleon R.P."/>
            <person name="Moore J."/>
            <person name="Morris R."/>
            <person name="Ostergaard L."/>
            <person name="Wang B."/>
            <person name="Wells R."/>
        </authorList>
    </citation>
    <scope>NUCLEOTIDE SEQUENCE [LARGE SCALE GENOMIC DNA]</scope>
    <source>
        <strain evidence="6">R-o-18</strain>
        <tissue evidence="6">Leaf</tissue>
    </source>
</reference>
<proteinExistence type="predicted"/>
<protein>
    <recommendedName>
        <fullName evidence="5">NAC domain-containing protein</fullName>
    </recommendedName>
</protein>
<evidence type="ECO:0000259" key="5">
    <source>
        <dbReference type="PROSITE" id="PS51005"/>
    </source>
</evidence>
<dbReference type="Gene3D" id="2.170.150.80">
    <property type="entry name" value="NAC domain"/>
    <property type="match status" value="1"/>
</dbReference>
<evidence type="ECO:0000256" key="3">
    <source>
        <dbReference type="ARBA" id="ARBA00023163"/>
    </source>
</evidence>
<sequence>MTNPVLPAPVTASGKPIAPGFRFHPTDEELITYYLKRKVEGKPMRFDVIREVNIYKHEPSDLAELSRLKTKDQEWYFFCPLEKRQNCSTVINRATKEGYWKKTGDDKKIKREGDDELIGVVKTLVYHRGRSPKGNRTNWVLYEYRLVINKLEIDSYVVCRVIRKEHFGPSTECIYAPFSEQDWDDGINEKIQQRQLDSFGSYNNSSQTAQDAVSSVAATLEENEVATMVPTSSSTELIDHLETEKQEMAVARETYNLDLMSAEVMVSILQGQVDALRAENEELKKTNSNKG</sequence>
<keyword evidence="3" id="KW-0804">Transcription</keyword>
<evidence type="ECO:0000256" key="1">
    <source>
        <dbReference type="ARBA" id="ARBA00023015"/>
    </source>
</evidence>
<keyword evidence="1" id="KW-0805">Transcription regulation</keyword>
<gene>
    <name evidence="6" type="primary">A10p033470.1_BraROA</name>
    <name evidence="6" type="ORF">IGI04_041624</name>
</gene>
<dbReference type="Pfam" id="PF02365">
    <property type="entry name" value="NAM"/>
    <property type="match status" value="1"/>
</dbReference>
<dbReference type="PANTHER" id="PTHR31744:SF210">
    <property type="entry name" value="NAC DOMAIN-CONTAINING PROTEIN 86-LIKE"/>
    <property type="match status" value="1"/>
</dbReference>
<dbReference type="PROSITE" id="PS51005">
    <property type="entry name" value="NAC"/>
    <property type="match status" value="1"/>
</dbReference>
<keyword evidence="7" id="KW-1185">Reference proteome</keyword>
<dbReference type="SUPFAM" id="SSF101941">
    <property type="entry name" value="NAC domain"/>
    <property type="match status" value="1"/>
</dbReference>
<keyword evidence="2" id="KW-0238">DNA-binding</keyword>
<comment type="caution">
    <text evidence="6">The sequence shown here is derived from an EMBL/GenBank/DDBJ whole genome shotgun (WGS) entry which is preliminary data.</text>
</comment>
<dbReference type="InterPro" id="IPR036093">
    <property type="entry name" value="NAC_dom_sf"/>
</dbReference>
<dbReference type="PANTHER" id="PTHR31744">
    <property type="entry name" value="PROTEIN CUP-SHAPED COTYLEDON 2-RELATED"/>
    <property type="match status" value="1"/>
</dbReference>
<evidence type="ECO:0000313" key="6">
    <source>
        <dbReference type="EMBL" id="KAG5377028.1"/>
    </source>
</evidence>
<evidence type="ECO:0000256" key="4">
    <source>
        <dbReference type="ARBA" id="ARBA00023242"/>
    </source>
</evidence>
<name>A0ABQ7KRV7_BRACM</name>
<evidence type="ECO:0000256" key="2">
    <source>
        <dbReference type="ARBA" id="ARBA00023125"/>
    </source>
</evidence>
<evidence type="ECO:0000313" key="7">
    <source>
        <dbReference type="Proteomes" id="UP000823674"/>
    </source>
</evidence>
<feature type="domain" description="NAC" evidence="5">
    <location>
        <begin position="17"/>
        <end position="164"/>
    </location>
</feature>